<keyword evidence="2" id="KW-1185">Reference proteome</keyword>
<dbReference type="Proteomes" id="UP001310022">
    <property type="component" value="Unassembled WGS sequence"/>
</dbReference>
<organism evidence="1 2">
    <name type="scientific">Persicobacter diffluens</name>
    <dbReference type="NCBI Taxonomy" id="981"/>
    <lineage>
        <taxon>Bacteria</taxon>
        <taxon>Pseudomonadati</taxon>
        <taxon>Bacteroidota</taxon>
        <taxon>Cytophagia</taxon>
        <taxon>Cytophagales</taxon>
        <taxon>Persicobacteraceae</taxon>
        <taxon>Persicobacter</taxon>
    </lineage>
</organism>
<dbReference type="PROSITE" id="PS51257">
    <property type="entry name" value="PROKAR_LIPOPROTEIN"/>
    <property type="match status" value="1"/>
</dbReference>
<protein>
    <recommendedName>
        <fullName evidence="3">Lipoprotein</fullName>
    </recommendedName>
</protein>
<evidence type="ECO:0008006" key="3">
    <source>
        <dbReference type="Google" id="ProtNLM"/>
    </source>
</evidence>
<accession>A0AAN5AJJ3</accession>
<dbReference type="EMBL" id="BQKE01000001">
    <property type="protein sequence ID" value="GJM60927.1"/>
    <property type="molecule type" value="Genomic_DNA"/>
</dbReference>
<dbReference type="RefSeq" id="WP_338236572.1">
    <property type="nucleotide sequence ID" value="NZ_BQKE01000001.1"/>
</dbReference>
<comment type="caution">
    <text evidence="1">The sequence shown here is derived from an EMBL/GenBank/DDBJ whole genome shotgun (WGS) entry which is preliminary data.</text>
</comment>
<reference evidence="1 2" key="1">
    <citation type="submission" date="2021-12" db="EMBL/GenBank/DDBJ databases">
        <title>Genome sequencing of bacteria with rrn-lacking chromosome and rrn-plasmid.</title>
        <authorList>
            <person name="Anda M."/>
            <person name="Iwasaki W."/>
        </authorList>
    </citation>
    <scope>NUCLEOTIDE SEQUENCE [LARGE SCALE GENOMIC DNA]</scope>
    <source>
        <strain evidence="1 2">NBRC 15940</strain>
    </source>
</reference>
<name>A0AAN5AJJ3_9BACT</name>
<evidence type="ECO:0000313" key="1">
    <source>
        <dbReference type="EMBL" id="GJM60927.1"/>
    </source>
</evidence>
<evidence type="ECO:0000313" key="2">
    <source>
        <dbReference type="Proteomes" id="UP001310022"/>
    </source>
</evidence>
<sequence>MKIFFNTFILSSLFVLSACHYEEVLPVVNENDDLEVEQVEDIPQEETKVDIAPFFDSIDNAPDYQTNPVKK</sequence>
<dbReference type="AlphaFoldDB" id="A0AAN5AJJ3"/>
<proteinExistence type="predicted"/>
<gene>
    <name evidence="1" type="ORF">PEDI_14790</name>
</gene>